<dbReference type="WBParaSite" id="RSKR_0000922300.1">
    <property type="protein sequence ID" value="RSKR_0000922300.1"/>
    <property type="gene ID" value="RSKR_0000922300"/>
</dbReference>
<dbReference type="Proteomes" id="UP000095286">
    <property type="component" value="Unplaced"/>
</dbReference>
<evidence type="ECO:0000313" key="1">
    <source>
        <dbReference type="Proteomes" id="UP000095286"/>
    </source>
</evidence>
<reference evidence="2" key="1">
    <citation type="submission" date="2016-11" db="UniProtKB">
        <authorList>
            <consortium name="WormBaseParasite"/>
        </authorList>
    </citation>
    <scope>IDENTIFICATION</scope>
    <source>
        <strain evidence="2">KR3021</strain>
    </source>
</reference>
<organism evidence="1 2">
    <name type="scientific">Rhabditophanes sp. KR3021</name>
    <dbReference type="NCBI Taxonomy" id="114890"/>
    <lineage>
        <taxon>Eukaryota</taxon>
        <taxon>Metazoa</taxon>
        <taxon>Ecdysozoa</taxon>
        <taxon>Nematoda</taxon>
        <taxon>Chromadorea</taxon>
        <taxon>Rhabditida</taxon>
        <taxon>Tylenchina</taxon>
        <taxon>Panagrolaimomorpha</taxon>
        <taxon>Strongyloidoidea</taxon>
        <taxon>Alloionematidae</taxon>
        <taxon>Rhabditophanes</taxon>
    </lineage>
</organism>
<proteinExistence type="predicted"/>
<sequence length="403" mass="45351">MAVKTEVVDQDIQLKLEAVCGKDNFGSYKVSKTSRTPYSDATNCKKSSSHIKRPMNAFMVWSQLERRKICEHQPDMHNAEISKKLGTRWRELSEGEKAPYVGEAERLRQLHMLEYPDYKYKPRKKCKKATADNTSPPYTAQFDYSHHYGQNQGNGRGVDSFFKNLKRPLNDMQINTTPQNNSWNLMVHGSEVSPQYSFGKILKVDYDGITYSPNPANLSQNNRFPQFNEGAQNVKKELMYHSGIQSITNPTTSYPSPTDFATTPTTPESGFYDDSYNSSFNSATNSINNSLLLNTGNNFSTPLRSAEYMYYNNFTTQTTTPATPNTINPTSPSTIETGSPITSGTENTTASLLPPYQQPSTSSASGVVRWHPDYPYNTQASQSNMYDCNLYYGAHNPPPTYTN</sequence>
<evidence type="ECO:0000313" key="2">
    <source>
        <dbReference type="WBParaSite" id="RSKR_0000922300.1"/>
    </source>
</evidence>
<accession>A0AC35U9X0</accession>
<name>A0AC35U9X0_9BILA</name>
<protein>
    <submittedName>
        <fullName evidence="2">HMG box domain-containing protein</fullName>
    </submittedName>
</protein>